<evidence type="ECO:0000313" key="2">
    <source>
        <dbReference type="EMBL" id="TCW19353.1"/>
    </source>
</evidence>
<protein>
    <submittedName>
        <fullName evidence="2">Uncharacterized protein DUF4440</fullName>
    </submittedName>
</protein>
<gene>
    <name evidence="2" type="ORF">EDD19_14110</name>
</gene>
<organism evidence="2 3">
    <name type="scientific">Dietzia cinnamea</name>
    <dbReference type="NCBI Taxonomy" id="321318"/>
    <lineage>
        <taxon>Bacteria</taxon>
        <taxon>Bacillati</taxon>
        <taxon>Actinomycetota</taxon>
        <taxon>Actinomycetes</taxon>
        <taxon>Mycobacteriales</taxon>
        <taxon>Dietziaceae</taxon>
        <taxon>Dietzia</taxon>
    </lineage>
</organism>
<dbReference type="Proteomes" id="UP000295805">
    <property type="component" value="Unassembled WGS sequence"/>
</dbReference>
<dbReference type="EMBL" id="SMCX01000041">
    <property type="protein sequence ID" value="TCW19353.1"/>
    <property type="molecule type" value="Genomic_DNA"/>
</dbReference>
<proteinExistence type="predicted"/>
<name>A0A4R3ZMI9_9ACTN</name>
<dbReference type="InterPro" id="IPR027843">
    <property type="entry name" value="DUF4440"/>
</dbReference>
<evidence type="ECO:0000259" key="1">
    <source>
        <dbReference type="Pfam" id="PF14534"/>
    </source>
</evidence>
<reference evidence="2 3" key="1">
    <citation type="submission" date="2019-03" db="EMBL/GenBank/DDBJ databases">
        <title>Root nodule microbial communities of legume samples collected from USA, Mexico and Botswana.</title>
        <authorList>
            <person name="Hirsch A."/>
        </authorList>
    </citation>
    <scope>NUCLEOTIDE SEQUENCE [LARGE SCALE GENOMIC DNA]</scope>
    <source>
        <strain evidence="2 3">55</strain>
    </source>
</reference>
<dbReference type="AlphaFoldDB" id="A0A4R3ZMI9"/>
<dbReference type="SUPFAM" id="SSF54427">
    <property type="entry name" value="NTF2-like"/>
    <property type="match status" value="1"/>
</dbReference>
<dbReference type="RefSeq" id="WP_165928546.1">
    <property type="nucleotide sequence ID" value="NZ_CP143053.1"/>
</dbReference>
<comment type="caution">
    <text evidence="2">The sequence shown here is derived from an EMBL/GenBank/DDBJ whole genome shotgun (WGS) entry which is preliminary data.</text>
</comment>
<evidence type="ECO:0000313" key="3">
    <source>
        <dbReference type="Proteomes" id="UP000295805"/>
    </source>
</evidence>
<dbReference type="GeneID" id="89531066"/>
<accession>A0A4R3ZMI9</accession>
<dbReference type="InterPro" id="IPR032710">
    <property type="entry name" value="NTF2-like_dom_sf"/>
</dbReference>
<feature type="domain" description="DUF4440" evidence="1">
    <location>
        <begin position="13"/>
        <end position="117"/>
    </location>
</feature>
<dbReference type="Gene3D" id="3.10.450.50">
    <property type="match status" value="1"/>
</dbReference>
<dbReference type="Pfam" id="PF14534">
    <property type="entry name" value="DUF4440"/>
    <property type="match status" value="1"/>
</dbReference>
<sequence>MCAYREGVDIAELLELEHQGWSSLCDRSGAAFYGRLMTPDGVMVLAHGQVLDRAEVVTSLNDAPPWRTYEISDERLVELNDDAVALVYTGRASRGDGDEFHALMSTVYRRRHGRWRLALYQQTRIPPTG</sequence>